<dbReference type="AlphaFoldDB" id="A0A4R3HUW9"/>
<sequence>MTNEKVPVVCDCINWCGDDPWLRDGRSKPCAAALKRQAIEQNAAARAIARFESWANSDPLQHVFNLAKHPNGMGGRTYDELATELCFQAFKAGPIYLK</sequence>
<comment type="caution">
    <text evidence="1">The sequence shown here is derived from an EMBL/GenBank/DDBJ whole genome shotgun (WGS) entry which is preliminary data.</text>
</comment>
<proteinExistence type="predicted"/>
<keyword evidence="2" id="KW-1185">Reference proteome</keyword>
<dbReference type="EMBL" id="SLZQ01000009">
    <property type="protein sequence ID" value="TCS35835.1"/>
    <property type="molecule type" value="Genomic_DNA"/>
</dbReference>
<dbReference type="RefSeq" id="WP_132259510.1">
    <property type="nucleotide sequence ID" value="NZ_SLZQ01000009.1"/>
</dbReference>
<evidence type="ECO:0000313" key="1">
    <source>
        <dbReference type="EMBL" id="TCS35835.1"/>
    </source>
</evidence>
<protein>
    <submittedName>
        <fullName evidence="1">Uncharacterized protein</fullName>
    </submittedName>
</protein>
<evidence type="ECO:0000313" key="2">
    <source>
        <dbReference type="Proteomes" id="UP000295382"/>
    </source>
</evidence>
<name>A0A4R3HUW9_PAULE</name>
<organism evidence="1 2">
    <name type="scientific">Paucimonas lemoignei</name>
    <name type="common">Pseudomonas lemoignei</name>
    <dbReference type="NCBI Taxonomy" id="29443"/>
    <lineage>
        <taxon>Bacteria</taxon>
        <taxon>Pseudomonadati</taxon>
        <taxon>Pseudomonadota</taxon>
        <taxon>Betaproteobacteria</taxon>
        <taxon>Burkholderiales</taxon>
        <taxon>Burkholderiaceae</taxon>
        <taxon>Paucimonas</taxon>
    </lineage>
</organism>
<gene>
    <name evidence="1" type="ORF">EDC30_109134</name>
</gene>
<reference evidence="1 2" key="1">
    <citation type="submission" date="2019-03" db="EMBL/GenBank/DDBJ databases">
        <title>Genomic Encyclopedia of Type Strains, Phase IV (KMG-IV): sequencing the most valuable type-strain genomes for metagenomic binning, comparative biology and taxonomic classification.</title>
        <authorList>
            <person name="Goeker M."/>
        </authorList>
    </citation>
    <scope>NUCLEOTIDE SEQUENCE [LARGE SCALE GENOMIC DNA]</scope>
    <source>
        <strain evidence="1 2">DSM 7445</strain>
    </source>
</reference>
<accession>A0A4R3HUW9</accession>
<dbReference type="Proteomes" id="UP000295382">
    <property type="component" value="Unassembled WGS sequence"/>
</dbReference>